<dbReference type="InterPro" id="IPR029035">
    <property type="entry name" value="DHS-like_NAD/FAD-binding_dom"/>
</dbReference>
<dbReference type="Gene3D" id="3.40.50.1220">
    <property type="entry name" value="TPP-binding domain"/>
    <property type="match status" value="1"/>
</dbReference>
<organism evidence="6 7">
    <name type="scientific">Candidatus Schekmanbacteria bacterium GWA2_38_11</name>
    <dbReference type="NCBI Taxonomy" id="1817876"/>
    <lineage>
        <taxon>Bacteria</taxon>
        <taxon>Candidatus Schekmaniibacteriota</taxon>
    </lineage>
</organism>
<keyword evidence="4" id="KW-0479">Metal-binding</keyword>
<feature type="active site" description="Proton acceptor" evidence="4">
    <location>
        <position position="122"/>
    </location>
</feature>
<evidence type="ECO:0000256" key="4">
    <source>
        <dbReference type="PROSITE-ProRule" id="PRU00236"/>
    </source>
</evidence>
<dbReference type="PROSITE" id="PS50305">
    <property type="entry name" value="SIRTUIN"/>
    <property type="match status" value="1"/>
</dbReference>
<gene>
    <name evidence="6" type="ORF">A2042_06680</name>
</gene>
<feature type="binding site" evidence="4">
    <location>
        <position position="130"/>
    </location>
    <ligand>
        <name>Zn(2+)</name>
        <dbReference type="ChEBI" id="CHEBI:29105"/>
    </ligand>
</feature>
<dbReference type="InterPro" id="IPR003000">
    <property type="entry name" value="Sirtuin"/>
</dbReference>
<dbReference type="SUPFAM" id="SSF52467">
    <property type="entry name" value="DHS-like NAD/FAD-binding domain"/>
    <property type="match status" value="1"/>
</dbReference>
<evidence type="ECO:0000313" key="6">
    <source>
        <dbReference type="EMBL" id="OGL38738.1"/>
    </source>
</evidence>
<evidence type="ECO:0000313" key="7">
    <source>
        <dbReference type="Proteomes" id="UP000178526"/>
    </source>
</evidence>
<protein>
    <recommendedName>
        <fullName evidence="1">protein acetyllysine N-acetyltransferase</fullName>
        <ecNumber evidence="1">2.3.1.286</ecNumber>
    </recommendedName>
</protein>
<keyword evidence="2" id="KW-0808">Transferase</keyword>
<evidence type="ECO:0000259" key="5">
    <source>
        <dbReference type="PROSITE" id="PS50305"/>
    </source>
</evidence>
<reference evidence="6 7" key="1">
    <citation type="journal article" date="2016" name="Nat. Commun.">
        <title>Thousands of microbial genomes shed light on interconnected biogeochemical processes in an aquifer system.</title>
        <authorList>
            <person name="Anantharaman K."/>
            <person name="Brown C.T."/>
            <person name="Hug L.A."/>
            <person name="Sharon I."/>
            <person name="Castelle C.J."/>
            <person name="Probst A.J."/>
            <person name="Thomas B.C."/>
            <person name="Singh A."/>
            <person name="Wilkins M.J."/>
            <person name="Karaoz U."/>
            <person name="Brodie E.L."/>
            <person name="Williams K.H."/>
            <person name="Hubbard S.S."/>
            <person name="Banfield J.F."/>
        </authorList>
    </citation>
    <scope>NUCLEOTIDE SEQUENCE [LARGE SCALE GENOMIC DNA]</scope>
</reference>
<feature type="binding site" evidence="4">
    <location>
        <position position="151"/>
    </location>
    <ligand>
        <name>Zn(2+)</name>
        <dbReference type="ChEBI" id="CHEBI:29105"/>
    </ligand>
</feature>
<dbReference type="GO" id="GO:0070403">
    <property type="term" value="F:NAD+ binding"/>
    <property type="evidence" value="ECO:0007669"/>
    <property type="project" value="InterPro"/>
</dbReference>
<dbReference type="Gene3D" id="3.30.1600.10">
    <property type="entry name" value="SIR2/SIRT2 'Small Domain"/>
    <property type="match status" value="1"/>
</dbReference>
<dbReference type="InterPro" id="IPR026591">
    <property type="entry name" value="Sirtuin_cat_small_dom_sf"/>
</dbReference>
<dbReference type="GO" id="GO:0017136">
    <property type="term" value="F:histone deacetylase activity, NAD-dependent"/>
    <property type="evidence" value="ECO:0007669"/>
    <property type="project" value="TreeGrafter"/>
</dbReference>
<accession>A0A1F7RBY3</accession>
<evidence type="ECO:0000256" key="1">
    <source>
        <dbReference type="ARBA" id="ARBA00012928"/>
    </source>
</evidence>
<dbReference type="NCBIfam" id="NF001753">
    <property type="entry name" value="PRK00481.1-3"/>
    <property type="match status" value="1"/>
</dbReference>
<dbReference type="Pfam" id="PF02146">
    <property type="entry name" value="SIR2"/>
    <property type="match status" value="1"/>
</dbReference>
<evidence type="ECO:0000256" key="2">
    <source>
        <dbReference type="ARBA" id="ARBA00022679"/>
    </source>
</evidence>
<dbReference type="InterPro" id="IPR050134">
    <property type="entry name" value="NAD-dep_sirtuin_deacylases"/>
</dbReference>
<dbReference type="Proteomes" id="UP000178526">
    <property type="component" value="Unassembled WGS sequence"/>
</dbReference>
<dbReference type="EC" id="2.3.1.286" evidence="1"/>
<name>A0A1F7RBY3_9BACT</name>
<keyword evidence="3" id="KW-0520">NAD</keyword>
<dbReference type="PANTHER" id="PTHR11085">
    <property type="entry name" value="NAD-DEPENDENT PROTEIN DEACYLASE SIRTUIN-5, MITOCHONDRIAL-RELATED"/>
    <property type="match status" value="1"/>
</dbReference>
<dbReference type="EMBL" id="MGDB01000139">
    <property type="protein sequence ID" value="OGL38738.1"/>
    <property type="molecule type" value="Genomic_DNA"/>
</dbReference>
<sequence>MTDNKNKISAVAKLIKESTMTVALTGAGISVESGIDPFRGEKGLWAKYNPEEYAYIDAFYENPAKVWQMLKELLAIIIFSKPNNGHVGLAQLEEMGYLSSIITQNVDGLHQAAGSRNVIEFHGNNRWLLCIECSNRYETDPDIIKNIPPRCECGGILRPDVVFFGEAIPQKAMVKAYANAKSCDVMLVIGTSAIVSPASEIPLVAKDSGAKIIEINPEPTPLTDQVANLTIYEKAGTTIPMIVSELKKKS</sequence>
<evidence type="ECO:0000256" key="3">
    <source>
        <dbReference type="ARBA" id="ARBA00023027"/>
    </source>
</evidence>
<dbReference type="AlphaFoldDB" id="A0A1F7RBY3"/>
<feature type="binding site" evidence="4">
    <location>
        <position position="153"/>
    </location>
    <ligand>
        <name>Zn(2+)</name>
        <dbReference type="ChEBI" id="CHEBI:29105"/>
    </ligand>
</feature>
<dbReference type="GO" id="GO:0046872">
    <property type="term" value="F:metal ion binding"/>
    <property type="evidence" value="ECO:0007669"/>
    <property type="project" value="UniProtKB-KW"/>
</dbReference>
<feature type="binding site" evidence="4">
    <location>
        <position position="133"/>
    </location>
    <ligand>
        <name>Zn(2+)</name>
        <dbReference type="ChEBI" id="CHEBI:29105"/>
    </ligand>
</feature>
<proteinExistence type="predicted"/>
<keyword evidence="4" id="KW-0862">Zinc</keyword>
<dbReference type="PANTHER" id="PTHR11085:SF4">
    <property type="entry name" value="NAD-DEPENDENT PROTEIN DEACYLASE"/>
    <property type="match status" value="1"/>
</dbReference>
<feature type="domain" description="Deacetylase sirtuin-type" evidence="5">
    <location>
        <begin position="1"/>
        <end position="249"/>
    </location>
</feature>
<dbReference type="InterPro" id="IPR026590">
    <property type="entry name" value="Ssirtuin_cat_dom"/>
</dbReference>
<comment type="caution">
    <text evidence="6">The sequence shown here is derived from an EMBL/GenBank/DDBJ whole genome shotgun (WGS) entry which is preliminary data.</text>
</comment>